<evidence type="ECO:0000256" key="10">
    <source>
        <dbReference type="ARBA" id="ARBA00022741"/>
    </source>
</evidence>
<evidence type="ECO:0000256" key="3">
    <source>
        <dbReference type="ARBA" id="ARBA00009799"/>
    </source>
</evidence>
<evidence type="ECO:0000256" key="9">
    <source>
        <dbReference type="ARBA" id="ARBA00022737"/>
    </source>
</evidence>
<evidence type="ECO:0000313" key="23">
    <source>
        <dbReference type="EMBL" id="CAB4820611.1"/>
    </source>
</evidence>
<dbReference type="Pfam" id="PF02142">
    <property type="entry name" value="MGS"/>
    <property type="match status" value="1"/>
</dbReference>
<evidence type="ECO:0000313" key="22">
    <source>
        <dbReference type="EMBL" id="CAB4764865.1"/>
    </source>
</evidence>
<evidence type="ECO:0000256" key="11">
    <source>
        <dbReference type="ARBA" id="ARBA00022840"/>
    </source>
</evidence>
<dbReference type="GO" id="GO:0044205">
    <property type="term" value="P:'de novo' UMP biosynthetic process"/>
    <property type="evidence" value="ECO:0007669"/>
    <property type="project" value="UniProtKB-UniPathway"/>
</dbReference>
<keyword evidence="11" id="KW-0067">ATP-binding</keyword>
<dbReference type="Pfam" id="PF02787">
    <property type="entry name" value="CPSase_L_D3"/>
    <property type="match status" value="1"/>
</dbReference>
<comment type="pathway">
    <text evidence="2">Amino-acid biosynthesis; L-arginine biosynthesis; carbamoyl phosphate from bicarbonate: step 1/1.</text>
</comment>
<dbReference type="SUPFAM" id="SSF48108">
    <property type="entry name" value="Carbamoyl phosphate synthetase, large subunit connection domain"/>
    <property type="match status" value="1"/>
</dbReference>
<evidence type="ECO:0000256" key="6">
    <source>
        <dbReference type="ARBA" id="ARBA00022598"/>
    </source>
</evidence>
<evidence type="ECO:0000313" key="21">
    <source>
        <dbReference type="EMBL" id="CAB4704483.1"/>
    </source>
</evidence>
<evidence type="ECO:0000256" key="13">
    <source>
        <dbReference type="ARBA" id="ARBA00022975"/>
    </source>
</evidence>
<keyword evidence="5" id="KW-0055">Arginine biosynthesis</keyword>
<dbReference type="EMBL" id="CAEZYB010000058">
    <property type="protein sequence ID" value="CAB4704483.1"/>
    <property type="molecule type" value="Genomic_DNA"/>
</dbReference>
<gene>
    <name evidence="20" type="ORF">UFOPK2254_00123</name>
    <name evidence="21" type="ORF">UFOPK2646_00640</name>
    <name evidence="22" type="ORF">UFOPK2907_00143</name>
    <name evidence="23" type="ORF">UFOPK3197_00175</name>
    <name evidence="24" type="ORF">UFOPK3707_00506</name>
    <name evidence="25" type="ORF">UFOPK4401_00545</name>
</gene>
<keyword evidence="14" id="KW-0464">Manganese</keyword>
<evidence type="ECO:0000313" key="25">
    <source>
        <dbReference type="EMBL" id="CAB5074062.1"/>
    </source>
</evidence>
<dbReference type="FunFam" id="3.30.470.20:FF:000007">
    <property type="entry name" value="Carbamoyl-phosphate synthase large chain"/>
    <property type="match status" value="1"/>
</dbReference>
<keyword evidence="7" id="KW-0028">Amino-acid biosynthesis</keyword>
<dbReference type="InterPro" id="IPR005480">
    <property type="entry name" value="CPSase_lsu_oligo"/>
</dbReference>
<dbReference type="EMBL" id="CAEZWO010000006">
    <property type="protein sequence ID" value="CAB4650557.1"/>
    <property type="molecule type" value="Genomic_DNA"/>
</dbReference>
<dbReference type="FunFam" id="1.10.1030.10:FF:000002">
    <property type="entry name" value="Carbamoyl-phosphate synthase large chain"/>
    <property type="match status" value="1"/>
</dbReference>
<dbReference type="FunFam" id="3.30.1490.20:FF:000001">
    <property type="entry name" value="Carbamoyl-phosphate synthase large chain"/>
    <property type="match status" value="1"/>
</dbReference>
<dbReference type="GO" id="GO:0004088">
    <property type="term" value="F:carbamoyl-phosphate synthase (glutamine-hydrolyzing) activity"/>
    <property type="evidence" value="ECO:0007669"/>
    <property type="project" value="UniProtKB-EC"/>
</dbReference>
<evidence type="ECO:0000256" key="2">
    <source>
        <dbReference type="ARBA" id="ARBA00005077"/>
    </source>
</evidence>
<dbReference type="EMBL" id="CAEZZR010000007">
    <property type="protein sequence ID" value="CAB4764865.1"/>
    <property type="molecule type" value="Genomic_DNA"/>
</dbReference>
<dbReference type="PROSITE" id="PS00867">
    <property type="entry name" value="CPSASE_2"/>
    <property type="match status" value="2"/>
</dbReference>
<evidence type="ECO:0000256" key="1">
    <source>
        <dbReference type="ARBA" id="ARBA00001936"/>
    </source>
</evidence>
<proteinExistence type="inferred from homology"/>
<dbReference type="EC" id="6.3.5.5" evidence="4"/>
<dbReference type="GO" id="GO:0004087">
    <property type="term" value="F:carbamoyl-phosphate synthase (ammonia) activity"/>
    <property type="evidence" value="ECO:0007669"/>
    <property type="project" value="UniProtKB-EC"/>
</dbReference>
<dbReference type="InterPro" id="IPR011761">
    <property type="entry name" value="ATP-grasp"/>
</dbReference>
<dbReference type="EC" id="6.3.4.16" evidence="15"/>
<feature type="domain" description="ATP-grasp" evidence="18">
    <location>
        <begin position="133"/>
        <end position="328"/>
    </location>
</feature>
<comment type="similarity">
    <text evidence="3">Belongs to the CarB family.</text>
</comment>
<dbReference type="InterPro" id="IPR036914">
    <property type="entry name" value="MGS-like_dom_sf"/>
</dbReference>
<evidence type="ECO:0000313" key="24">
    <source>
        <dbReference type="EMBL" id="CAB4924016.1"/>
    </source>
</evidence>
<feature type="domain" description="MGS-like" evidence="19">
    <location>
        <begin position="947"/>
        <end position="1087"/>
    </location>
</feature>
<dbReference type="FunFam" id="3.40.50.20:FF:000001">
    <property type="entry name" value="Carbamoyl-phosphate synthase large chain"/>
    <property type="match status" value="2"/>
</dbReference>
<evidence type="ECO:0000256" key="16">
    <source>
        <dbReference type="ARBA" id="ARBA00047359"/>
    </source>
</evidence>
<dbReference type="Gene3D" id="3.40.50.20">
    <property type="match status" value="2"/>
</dbReference>
<dbReference type="InterPro" id="IPR013815">
    <property type="entry name" value="ATP_grasp_subdomain_1"/>
</dbReference>
<keyword evidence="12" id="KW-0460">Magnesium</keyword>
<dbReference type="UniPathway" id="UPA00070">
    <property type="reaction ID" value="UER00115"/>
</dbReference>
<keyword evidence="13" id="KW-0665">Pyrimidine biosynthesis</keyword>
<comment type="catalytic activity">
    <reaction evidence="16">
        <text>hydrogencarbonate + NH4(+) + 2 ATP = carbamoyl phosphate + 2 ADP + phosphate + 2 H(+)</text>
        <dbReference type="Rhea" id="RHEA:18029"/>
        <dbReference type="ChEBI" id="CHEBI:15378"/>
        <dbReference type="ChEBI" id="CHEBI:17544"/>
        <dbReference type="ChEBI" id="CHEBI:28938"/>
        <dbReference type="ChEBI" id="CHEBI:30616"/>
        <dbReference type="ChEBI" id="CHEBI:43474"/>
        <dbReference type="ChEBI" id="CHEBI:58228"/>
        <dbReference type="ChEBI" id="CHEBI:456216"/>
        <dbReference type="EC" id="6.3.4.16"/>
    </reaction>
</comment>
<protein>
    <recommendedName>
        <fullName evidence="17">Carbamoyl phosphate synthase arginine-specific large chain, chloroplastic</fullName>
        <ecNumber evidence="15">6.3.4.16</ecNumber>
        <ecNumber evidence="4">6.3.5.5</ecNumber>
    </recommendedName>
</protein>
<organism evidence="22">
    <name type="scientific">freshwater metagenome</name>
    <dbReference type="NCBI Taxonomy" id="449393"/>
    <lineage>
        <taxon>unclassified sequences</taxon>
        <taxon>metagenomes</taxon>
        <taxon>ecological metagenomes</taxon>
    </lineage>
</organism>
<dbReference type="PANTHER" id="PTHR11405:SF53">
    <property type="entry name" value="CARBAMOYL-PHOSPHATE SYNTHASE [AMMONIA], MITOCHONDRIAL"/>
    <property type="match status" value="1"/>
</dbReference>
<dbReference type="GO" id="GO:0046872">
    <property type="term" value="F:metal ion binding"/>
    <property type="evidence" value="ECO:0007669"/>
    <property type="project" value="UniProtKB-KW"/>
</dbReference>
<dbReference type="SUPFAM" id="SSF56059">
    <property type="entry name" value="Glutathione synthetase ATP-binding domain-like"/>
    <property type="match status" value="2"/>
</dbReference>
<dbReference type="InterPro" id="IPR036897">
    <property type="entry name" value="CarbamoylP_synth_lsu_oligo_sf"/>
</dbReference>
<evidence type="ECO:0000256" key="8">
    <source>
        <dbReference type="ARBA" id="ARBA00022723"/>
    </source>
</evidence>
<dbReference type="Pfam" id="PF02786">
    <property type="entry name" value="CPSase_L_D2"/>
    <property type="match status" value="2"/>
</dbReference>
<dbReference type="Gene3D" id="3.30.1490.20">
    <property type="entry name" value="ATP-grasp fold, A domain"/>
    <property type="match status" value="1"/>
</dbReference>
<dbReference type="PROSITE" id="PS00866">
    <property type="entry name" value="CPSASE_1"/>
    <property type="match status" value="2"/>
</dbReference>
<dbReference type="EMBL" id="CAFBRB010000043">
    <property type="protein sequence ID" value="CAB5074062.1"/>
    <property type="molecule type" value="Genomic_DNA"/>
</dbReference>
<evidence type="ECO:0000256" key="7">
    <source>
        <dbReference type="ARBA" id="ARBA00022605"/>
    </source>
</evidence>
<dbReference type="NCBIfam" id="TIGR01369">
    <property type="entry name" value="CPSaseII_lrg"/>
    <property type="match status" value="1"/>
</dbReference>
<dbReference type="NCBIfam" id="NF009455">
    <property type="entry name" value="PRK12815.1"/>
    <property type="match status" value="1"/>
</dbReference>
<dbReference type="HAMAP" id="MF_01210_B">
    <property type="entry name" value="CPSase_L_chain_B"/>
    <property type="match status" value="1"/>
</dbReference>
<dbReference type="AlphaFoldDB" id="A0A6J6V0U0"/>
<dbReference type="PROSITE" id="PS50975">
    <property type="entry name" value="ATP_GRASP"/>
    <property type="match status" value="2"/>
</dbReference>
<evidence type="ECO:0000256" key="12">
    <source>
        <dbReference type="ARBA" id="ARBA00022842"/>
    </source>
</evidence>
<evidence type="ECO:0000256" key="4">
    <source>
        <dbReference type="ARBA" id="ARBA00012738"/>
    </source>
</evidence>
<keyword evidence="8" id="KW-0479">Metal-binding</keyword>
<evidence type="ECO:0000256" key="15">
    <source>
        <dbReference type="ARBA" id="ARBA00044063"/>
    </source>
</evidence>
<dbReference type="CDD" id="cd01424">
    <property type="entry name" value="MGS_CPS_II"/>
    <property type="match status" value="1"/>
</dbReference>
<evidence type="ECO:0000313" key="20">
    <source>
        <dbReference type="EMBL" id="CAB4650557.1"/>
    </source>
</evidence>
<dbReference type="Gene3D" id="1.10.1030.10">
    <property type="entry name" value="Carbamoyl-phosphate synthetase, large subunit oligomerisation domain"/>
    <property type="match status" value="1"/>
</dbReference>
<name>A0A6J6V0U0_9ZZZZ</name>
<feature type="domain" description="ATP-grasp" evidence="18">
    <location>
        <begin position="678"/>
        <end position="869"/>
    </location>
</feature>
<dbReference type="Gene3D" id="3.30.470.20">
    <property type="entry name" value="ATP-grasp fold, B domain"/>
    <property type="match status" value="2"/>
</dbReference>
<dbReference type="PROSITE" id="PS51855">
    <property type="entry name" value="MGS"/>
    <property type="match status" value="1"/>
</dbReference>
<dbReference type="InterPro" id="IPR011607">
    <property type="entry name" value="MGS-like_dom"/>
</dbReference>
<evidence type="ECO:0000259" key="19">
    <source>
        <dbReference type="PROSITE" id="PS51855"/>
    </source>
</evidence>
<dbReference type="InterPro" id="IPR005483">
    <property type="entry name" value="CPSase_dom"/>
</dbReference>
<keyword evidence="6" id="KW-0436">Ligase</keyword>
<dbReference type="NCBIfam" id="NF003671">
    <property type="entry name" value="PRK05294.1"/>
    <property type="match status" value="1"/>
</dbReference>
<dbReference type="PANTHER" id="PTHR11405">
    <property type="entry name" value="CARBAMOYLTRANSFERASE FAMILY MEMBER"/>
    <property type="match status" value="1"/>
</dbReference>
<dbReference type="GO" id="GO:0006526">
    <property type="term" value="P:L-arginine biosynthetic process"/>
    <property type="evidence" value="ECO:0007669"/>
    <property type="project" value="UniProtKB-KW"/>
</dbReference>
<dbReference type="InterPro" id="IPR005479">
    <property type="entry name" value="CPAse_ATP-bd"/>
</dbReference>
<evidence type="ECO:0000256" key="5">
    <source>
        <dbReference type="ARBA" id="ARBA00022571"/>
    </source>
</evidence>
<dbReference type="SMART" id="SM00851">
    <property type="entry name" value="MGS"/>
    <property type="match status" value="1"/>
</dbReference>
<evidence type="ECO:0000259" key="18">
    <source>
        <dbReference type="PROSITE" id="PS50975"/>
    </source>
</evidence>
<dbReference type="GO" id="GO:0005524">
    <property type="term" value="F:ATP binding"/>
    <property type="evidence" value="ECO:0007669"/>
    <property type="project" value="UniProtKB-KW"/>
</dbReference>
<sequence length="1087" mass="117329">MPLDQSIKSVLVIGSGPIVIGQACEFDYSGTQACRVLRAEGIRVILVNSNPATIMTDPEFADATYIEPITPEFLERVIEIERPDAVLATLGGQTALNAAIGLHERGTLARFNVKLIGADVDAIERGENRELFRDIVSKVGGESSKSIICHTMDECFTAAEILNYPVVVRPSFTMGGLGSGIAFEKAELEQIAGAGLRHSPTSEVLLEESIIGWKEYELEVMRDRKDNVVIVCSIENIDPMGVHTGDSITVAPAMTLTDVEYQKLRNLSLLIIREVGVDTGGCNIQFAVHPENGRIIVIEMNPRVSRSSALASKATGFPIAKIATKLAIGYTLDEIQNDITKVTPASFEPTLDYVVVKMPRFTFEKFPDADPRLTTTMKSVGEAMAIGRSFPEALQKAMRSLERKEAPFSFPTDVAEFSKEALLRSMAIPTEFRLKQVQQGLWLGATIKEVYAATGIDPWYLNQIETINTGARELARAIALDADSILEAKSLGFSDIQIAQIRGISELDVRQMRHHLQIRPVYKTVDTCAAEFEAFTPYHYSSYEEETEVRSRTKPAVIILGSGPNRIGQGIEFDYSCVHASFELRRMDFETVMINCNPETVSTDYDTSDRLYFEPLTLEDVLEVIYAEMQAGPVLGVITQLGGQTPMGIAGALKDAGVTILGTSPEAINMAEERGAFGQMLAEKGLTAPSFGMASTHQEALDIARRIGYPVLVRPSFVLGGRGMEIVYDDSSLGGFISRATDITPDHPVLVDRFLDSAIEIDVDALYDGTELFLGGVMEHIEEAGIHSGDSACVIPAMTITPEQNEEIRRATLMIAEGVGVRGLINIQFALTDGVLYVLEANPRASRTVPFVSKATGVQLAKAAARIATGTTIAALKDEGLLPHSGGATPRGVCVKEAVLPWNRFRRSDGRGVDSVLGPEMRSTGEVMGIAATFGESYAKSQISAFGPLPSTGKVFISLADKDKKHGIAPAKALQQLGFSLIATAGTAAFFLENGITTAIVRKNSEGPGLFGERTAVELINSGEVDLVINTPVGRGTRHDGWLIRTGAVQRSIPCITTTAGFSAAVAGIAALQKGALTVKSLQEWLS</sequence>
<dbReference type="InterPro" id="IPR006275">
    <property type="entry name" value="CPSase_lsu"/>
</dbReference>
<keyword evidence="9" id="KW-0677">Repeat</keyword>
<accession>A0A6J6V0U0</accession>
<evidence type="ECO:0000256" key="14">
    <source>
        <dbReference type="ARBA" id="ARBA00023211"/>
    </source>
</evidence>
<reference evidence="22" key="1">
    <citation type="submission" date="2020-05" db="EMBL/GenBank/DDBJ databases">
        <authorList>
            <person name="Chiriac C."/>
            <person name="Salcher M."/>
            <person name="Ghai R."/>
            <person name="Kavagutti S V."/>
        </authorList>
    </citation>
    <scope>NUCLEOTIDE SEQUENCE</scope>
</reference>
<dbReference type="GO" id="GO:0006541">
    <property type="term" value="P:glutamine metabolic process"/>
    <property type="evidence" value="ECO:0007669"/>
    <property type="project" value="TreeGrafter"/>
</dbReference>
<dbReference type="SUPFAM" id="SSF52440">
    <property type="entry name" value="PreATP-grasp domain"/>
    <property type="match status" value="2"/>
</dbReference>
<evidence type="ECO:0000256" key="17">
    <source>
        <dbReference type="ARBA" id="ARBA00074190"/>
    </source>
</evidence>
<dbReference type="SMART" id="SM01096">
    <property type="entry name" value="CPSase_L_D3"/>
    <property type="match status" value="1"/>
</dbReference>
<dbReference type="EMBL" id="CAFABI010000011">
    <property type="protein sequence ID" value="CAB4820611.1"/>
    <property type="molecule type" value="Genomic_DNA"/>
</dbReference>
<dbReference type="PRINTS" id="PR00098">
    <property type="entry name" value="CPSASE"/>
</dbReference>
<dbReference type="SUPFAM" id="SSF52335">
    <property type="entry name" value="Methylglyoxal synthase-like"/>
    <property type="match status" value="1"/>
</dbReference>
<dbReference type="InterPro" id="IPR016185">
    <property type="entry name" value="PreATP-grasp_dom_sf"/>
</dbReference>
<dbReference type="Gene3D" id="3.40.50.1380">
    <property type="entry name" value="Methylglyoxal synthase-like domain"/>
    <property type="match status" value="1"/>
</dbReference>
<keyword evidence="10" id="KW-0547">Nucleotide-binding</keyword>
<dbReference type="InterPro" id="IPR033937">
    <property type="entry name" value="MGS_CPS_CarB"/>
</dbReference>
<dbReference type="EMBL" id="CAFBMY010000060">
    <property type="protein sequence ID" value="CAB4924016.1"/>
    <property type="molecule type" value="Genomic_DNA"/>
</dbReference>
<dbReference type="FunFam" id="3.30.470.20:FF:000014">
    <property type="entry name" value="Carbamoyl-phosphate synthase large chain"/>
    <property type="match status" value="1"/>
</dbReference>
<dbReference type="InterPro" id="IPR058047">
    <property type="entry name" value="CPSase_preATP-grasp"/>
</dbReference>
<dbReference type="GO" id="GO:0005737">
    <property type="term" value="C:cytoplasm"/>
    <property type="evidence" value="ECO:0007669"/>
    <property type="project" value="TreeGrafter"/>
</dbReference>
<dbReference type="Pfam" id="PF25596">
    <property type="entry name" value="CPSase_L_D1"/>
    <property type="match status" value="2"/>
</dbReference>
<comment type="cofactor">
    <cofactor evidence="1">
        <name>Mn(2+)</name>
        <dbReference type="ChEBI" id="CHEBI:29035"/>
    </cofactor>
</comment>